<dbReference type="Pfam" id="PF25222">
    <property type="entry name" value="DUF7840"/>
    <property type="match status" value="1"/>
</dbReference>
<evidence type="ECO:0000259" key="2">
    <source>
        <dbReference type="Pfam" id="PF13387"/>
    </source>
</evidence>
<dbReference type="EMBL" id="RQFA01000063">
    <property type="protein sequence ID" value="TGK31546.1"/>
    <property type="molecule type" value="Genomic_DNA"/>
</dbReference>
<sequence>MGVPFLFSQEQTSDPILSYENSALEKNLDSSRYWSLLLHYRDPIFLGKSKSEIDGKDFFLSPNGHKDPKSELIATIRSFFKTPTEEELGETKLHPLCKYPERFRWLDSQLRFDKSLLPSLKCERYNNWIQALNPASIKLIFASFYLNNPASLFGHNLLKIGSENSSRSEILDYAVNFAANNAPEDSALAYTIKGLAGGYPGYFSIFPYYYKINEYNDIESRDLWEYELELGPEDSKRIASHVWELGSTYFDYFFFDENCSYHLLSLVELGKPELRLRDQFNLYTIPTDTVKLLLEQEGLVRKKTYRPSLSSKLDQKLLLLDAQEKRKVFEYLNGNMDLPEVLDASDGQRRAYVLDTILDAGRYQQSLKTYSPEQERRYRNVLLERSKLQFPPFPEQPPTVSPPEEGHGSGRLKFSRGESTLGGYSEFAIRPAYHDFLNNDRGYVPFSTIEYFPVVLRKYDSQKNLALEEASLVKILSLSPITPISTPVSFFVDVGADSSMIKREYQNEKTLSYLAGISAGMSSWLLQPVYQKDREDYTKAYRTTNFNAEAGGGLTFSNVNSGSSLLWTFSFQLGGKGRANGYYPEGMLIAPQAAVFTGCSFGDWKLGLSAQYFAFSIYGYKDDFKVSPGIRYSPSRNIEIRLEGKLQKYYEEAQLSVSVFF</sequence>
<organism evidence="5 6">
    <name type="scientific">Leptospira gomenensis</name>
    <dbReference type="NCBI Taxonomy" id="2484974"/>
    <lineage>
        <taxon>Bacteria</taxon>
        <taxon>Pseudomonadati</taxon>
        <taxon>Spirochaetota</taxon>
        <taxon>Spirochaetia</taxon>
        <taxon>Leptospirales</taxon>
        <taxon>Leptospiraceae</taxon>
        <taxon>Leptospira</taxon>
    </lineage>
</organism>
<proteinExistence type="predicted"/>
<feature type="domain" description="DUF7840" evidence="3">
    <location>
        <begin position="402"/>
        <end position="659"/>
    </location>
</feature>
<reference evidence="5" key="1">
    <citation type="journal article" date="2019" name="PLoS Negl. Trop. Dis.">
        <title>Revisiting the worldwide diversity of Leptospira species in the environment.</title>
        <authorList>
            <person name="Vincent A.T."/>
            <person name="Schiettekatte O."/>
            <person name="Bourhy P."/>
            <person name="Veyrier F.J."/>
            <person name="Picardeau M."/>
        </authorList>
    </citation>
    <scope>NUCLEOTIDE SEQUENCE [LARGE SCALE GENOMIC DNA]</scope>
    <source>
        <strain evidence="5">201800299</strain>
    </source>
</reference>
<evidence type="ECO:0000259" key="4">
    <source>
        <dbReference type="Pfam" id="PF25225"/>
    </source>
</evidence>
<evidence type="ECO:0000259" key="3">
    <source>
        <dbReference type="Pfam" id="PF25222"/>
    </source>
</evidence>
<protein>
    <submittedName>
        <fullName evidence="5">DUF4105 domain-containing protein</fullName>
    </submittedName>
</protein>
<dbReference type="RefSeq" id="WP_135595658.1">
    <property type="nucleotide sequence ID" value="NZ_RQEZ01000039.1"/>
</dbReference>
<dbReference type="Pfam" id="PF25225">
    <property type="entry name" value="DUF7843"/>
    <property type="match status" value="1"/>
</dbReference>
<dbReference type="Pfam" id="PF13387">
    <property type="entry name" value="Lnb_N"/>
    <property type="match status" value="1"/>
</dbReference>
<dbReference type="OrthoDB" id="9759948at2"/>
<gene>
    <name evidence="5" type="ORF">EHQ17_13910</name>
</gene>
<evidence type="ECO:0000256" key="1">
    <source>
        <dbReference type="SAM" id="MobiDB-lite"/>
    </source>
</evidence>
<comment type="caution">
    <text evidence="5">The sequence shown here is derived from an EMBL/GenBank/DDBJ whole genome shotgun (WGS) entry which is preliminary data.</text>
</comment>
<dbReference type="InterPro" id="IPR025178">
    <property type="entry name" value="Lnb_N"/>
</dbReference>
<dbReference type="InterPro" id="IPR057165">
    <property type="entry name" value="DUF7843"/>
</dbReference>
<name>A0A5F1Y8F0_9LEPT</name>
<keyword evidence="6" id="KW-1185">Reference proteome</keyword>
<feature type="domain" description="Lnb N-terminal periplasmic" evidence="2">
    <location>
        <begin position="125"/>
        <end position="296"/>
    </location>
</feature>
<evidence type="ECO:0000313" key="6">
    <source>
        <dbReference type="Proteomes" id="UP000298277"/>
    </source>
</evidence>
<feature type="compositionally biased region" description="Pro residues" evidence="1">
    <location>
        <begin position="391"/>
        <end position="401"/>
    </location>
</feature>
<dbReference type="Proteomes" id="UP000298277">
    <property type="component" value="Unassembled WGS sequence"/>
</dbReference>
<evidence type="ECO:0000313" key="5">
    <source>
        <dbReference type="EMBL" id="TGK31546.1"/>
    </source>
</evidence>
<dbReference type="AlphaFoldDB" id="A0A5F1Y8F0"/>
<feature type="region of interest" description="Disordered" evidence="1">
    <location>
        <begin position="391"/>
        <end position="411"/>
    </location>
</feature>
<feature type="domain" description="DUF7843" evidence="4">
    <location>
        <begin position="27"/>
        <end position="109"/>
    </location>
</feature>
<dbReference type="InterPro" id="IPR057162">
    <property type="entry name" value="DUF7840"/>
</dbReference>
<accession>A0A5F1Y8F0</accession>